<dbReference type="GO" id="GO:0005634">
    <property type="term" value="C:nucleus"/>
    <property type="evidence" value="ECO:0007669"/>
    <property type="project" value="UniProtKB-SubCell"/>
</dbReference>
<dbReference type="PANTHER" id="PTHR45629:SF7">
    <property type="entry name" value="DNA EXCISION REPAIR PROTEIN ERCC-6-RELATED"/>
    <property type="match status" value="1"/>
</dbReference>
<keyword evidence="11" id="KW-1185">Reference proteome</keyword>
<evidence type="ECO:0000256" key="6">
    <source>
        <dbReference type="SAM" id="Coils"/>
    </source>
</evidence>
<dbReference type="Pfam" id="PF25806">
    <property type="entry name" value="RHH_ERCC6L2"/>
    <property type="match status" value="1"/>
</dbReference>
<dbReference type="InterPro" id="IPR014001">
    <property type="entry name" value="Helicase_ATP-bd"/>
</dbReference>
<dbReference type="SMART" id="SM00490">
    <property type="entry name" value="HELICc"/>
    <property type="match status" value="1"/>
</dbReference>
<dbReference type="InterPro" id="IPR050496">
    <property type="entry name" value="SNF2_RAD54_helicase_repair"/>
</dbReference>
<evidence type="ECO:0000313" key="10">
    <source>
        <dbReference type="EMBL" id="KAK3327446.1"/>
    </source>
</evidence>
<comment type="subcellular location">
    <subcellularLocation>
        <location evidence="1">Nucleus</location>
    </subcellularLocation>
</comment>
<keyword evidence="6" id="KW-0175">Coiled coil</keyword>
<keyword evidence="5" id="KW-0539">Nucleus</keyword>
<evidence type="ECO:0000256" key="7">
    <source>
        <dbReference type="SAM" id="MobiDB-lite"/>
    </source>
</evidence>
<dbReference type="PROSITE" id="PS51194">
    <property type="entry name" value="HELICASE_CTER"/>
    <property type="match status" value="1"/>
</dbReference>
<dbReference type="InterPro" id="IPR049730">
    <property type="entry name" value="SNF2/RAD54-like_C"/>
</dbReference>
<dbReference type="SMART" id="SM00487">
    <property type="entry name" value="DEXDc"/>
    <property type="match status" value="1"/>
</dbReference>
<evidence type="ECO:0000256" key="4">
    <source>
        <dbReference type="ARBA" id="ARBA00022840"/>
    </source>
</evidence>
<reference evidence="10" key="1">
    <citation type="journal article" date="2023" name="Mol. Phylogenet. Evol.">
        <title>Genome-scale phylogeny and comparative genomics of the fungal order Sordariales.</title>
        <authorList>
            <person name="Hensen N."/>
            <person name="Bonometti L."/>
            <person name="Westerberg I."/>
            <person name="Brannstrom I.O."/>
            <person name="Guillou S."/>
            <person name="Cros-Aarteil S."/>
            <person name="Calhoun S."/>
            <person name="Haridas S."/>
            <person name="Kuo A."/>
            <person name="Mondo S."/>
            <person name="Pangilinan J."/>
            <person name="Riley R."/>
            <person name="LaButti K."/>
            <person name="Andreopoulos B."/>
            <person name="Lipzen A."/>
            <person name="Chen C."/>
            <person name="Yan M."/>
            <person name="Daum C."/>
            <person name="Ng V."/>
            <person name="Clum A."/>
            <person name="Steindorff A."/>
            <person name="Ohm R.A."/>
            <person name="Martin F."/>
            <person name="Silar P."/>
            <person name="Natvig D.O."/>
            <person name="Lalanne C."/>
            <person name="Gautier V."/>
            <person name="Ament-Velasquez S.L."/>
            <person name="Kruys A."/>
            <person name="Hutchinson M.I."/>
            <person name="Powell A.J."/>
            <person name="Barry K."/>
            <person name="Miller A.N."/>
            <person name="Grigoriev I.V."/>
            <person name="Debuchy R."/>
            <person name="Gladieux P."/>
            <person name="Hiltunen Thoren M."/>
            <person name="Johannesson H."/>
        </authorList>
    </citation>
    <scope>NUCLEOTIDE SEQUENCE</scope>
    <source>
        <strain evidence="10">SMH4131-1</strain>
    </source>
</reference>
<dbReference type="SUPFAM" id="SSF52540">
    <property type="entry name" value="P-loop containing nucleoside triphosphate hydrolases"/>
    <property type="match status" value="2"/>
</dbReference>
<feature type="domain" description="Helicase ATP-binding" evidence="8">
    <location>
        <begin position="206"/>
        <end position="386"/>
    </location>
</feature>
<evidence type="ECO:0000256" key="3">
    <source>
        <dbReference type="ARBA" id="ARBA00022801"/>
    </source>
</evidence>
<dbReference type="GO" id="GO:0005524">
    <property type="term" value="F:ATP binding"/>
    <property type="evidence" value="ECO:0007669"/>
    <property type="project" value="InterPro"/>
</dbReference>
<feature type="domain" description="Helicase C-terminal" evidence="9">
    <location>
        <begin position="584"/>
        <end position="737"/>
    </location>
</feature>
<feature type="coiled-coil region" evidence="6">
    <location>
        <begin position="977"/>
        <end position="1011"/>
    </location>
</feature>
<proteinExistence type="predicted"/>
<dbReference type="InterPro" id="IPR000330">
    <property type="entry name" value="SNF2_N"/>
</dbReference>
<dbReference type="Gene3D" id="3.40.50.300">
    <property type="entry name" value="P-loop containing nucleotide triphosphate hydrolases"/>
    <property type="match status" value="1"/>
</dbReference>
<sequence length="1087" mass="122112">MAKPTVNSNDMSDGESTASSADIDIPAPPIERPPAKRKRTADFEERVVWTDESEQEEKKPKLSAKRQTVSKRRTTRTATGTGKAKRKSNAPANLPARDNDAADESSAYDGFSEARIPDYLRARRNKFIRDVARLREAALKLPPDYSDLYFSDDDARLERRPNFANTGIKPSRPYEDTELKHSAGVIPACIAQYLRPYQIEGVDFLHQCFVYQKGCILGDDMGLGKTIQVAAFLTAAFGKTGDERDMKRMRKMRRAGDGDRWYPRVLIVCPGSLIQNWKNELNRWGWWNIEMFHGPGREDVLNAAKAGRVEIMITTYRTYEGSREAVNAVEWDCVVADECHLMKDRRSATTKSMEEVNSLCRIGLTGTAIQNKYAELWTLLNWTNPGRFGTLAEWDTLITKPLTIGQAHGAGEKDVGLARLVANALVKNVLPGFFLRRTKALIANELPKKRDKVVFCPLTGIQRKAYENFLVGDEVTLINTISDPCPCGSENAKGWCCYQSLPEPDGRSWKSLMFPCIMTLQKIANNLTLLIPGQSSGKPNDQERHKSELRSLKSCLPDGWGDLYRNRESILSLSNPDYCGKWNILQKLLEYWHSNGDKVLIFSHSVRLLKTMQHLFNNTHYNVSYLDGKLDYEARQTVVDNFNTDPSQFVFLISTKAGGVGLNITSANKVVIFDPHWNPSYDLQAQDRAFRIGQTRDVDVFRLVSAGTIEEIVYARQIFKQQQSNIGYSASSERRYFTGEIFGLKSIFKSHGDQVVVHKIINDTNIAETKLGIILAELDLGREKTAEDDEDDEFKLIKMVDEGGGDESVIEQMAEQIILENNKEEQRPKKARKSMERPVSKPPDSDAAVVAAILNDAGVTYTHENSEVIGTSKEEAEYSRLAELMAVTGKSLGLGDEPIFAHHGEADEDHDTTCGAEDGGGKALRMHYKFRPPEEVKRRQFCSMAREFGFADAASFALVVESWTQEQRRNCLDGFYKRREMKLLEAELGEIKRLEEEEEEEGKAVKVEEGKAAGVAVKVEEVEDEVGMGAEMDGEREREGGDVYIKKEEPDASARPAWPMQVAAETVGGKKASVVFLDDDDEEDDEL</sequence>
<protein>
    <submittedName>
        <fullName evidence="10">P-loop containing nucleoside triphosphate hydrolase protein</fullName>
    </submittedName>
</protein>
<evidence type="ECO:0000256" key="5">
    <source>
        <dbReference type="ARBA" id="ARBA00023242"/>
    </source>
</evidence>
<organism evidence="10 11">
    <name type="scientific">Cercophora scortea</name>
    <dbReference type="NCBI Taxonomy" id="314031"/>
    <lineage>
        <taxon>Eukaryota</taxon>
        <taxon>Fungi</taxon>
        <taxon>Dikarya</taxon>
        <taxon>Ascomycota</taxon>
        <taxon>Pezizomycotina</taxon>
        <taxon>Sordariomycetes</taxon>
        <taxon>Sordariomycetidae</taxon>
        <taxon>Sordariales</taxon>
        <taxon>Lasiosphaeriaceae</taxon>
        <taxon>Cercophora</taxon>
    </lineage>
</organism>
<keyword evidence="3 10" id="KW-0378">Hydrolase</keyword>
<evidence type="ECO:0000256" key="2">
    <source>
        <dbReference type="ARBA" id="ARBA00022741"/>
    </source>
</evidence>
<comment type="caution">
    <text evidence="10">The sequence shown here is derived from an EMBL/GenBank/DDBJ whole genome shotgun (WGS) entry which is preliminary data.</text>
</comment>
<evidence type="ECO:0000313" key="11">
    <source>
        <dbReference type="Proteomes" id="UP001286456"/>
    </source>
</evidence>
<feature type="compositionally biased region" description="Polar residues" evidence="7">
    <location>
        <begin position="1"/>
        <end position="20"/>
    </location>
</feature>
<feature type="compositionally biased region" description="Basic residues" evidence="7">
    <location>
        <begin position="61"/>
        <end position="75"/>
    </location>
</feature>
<dbReference type="Proteomes" id="UP001286456">
    <property type="component" value="Unassembled WGS sequence"/>
</dbReference>
<dbReference type="AlphaFoldDB" id="A0AAE0ILP9"/>
<reference evidence="10" key="2">
    <citation type="submission" date="2023-06" db="EMBL/GenBank/DDBJ databases">
        <authorList>
            <consortium name="Lawrence Berkeley National Laboratory"/>
            <person name="Haridas S."/>
            <person name="Hensen N."/>
            <person name="Bonometti L."/>
            <person name="Westerberg I."/>
            <person name="Brannstrom I.O."/>
            <person name="Guillou S."/>
            <person name="Cros-Aarteil S."/>
            <person name="Calhoun S."/>
            <person name="Kuo A."/>
            <person name="Mondo S."/>
            <person name="Pangilinan J."/>
            <person name="Riley R."/>
            <person name="Labutti K."/>
            <person name="Andreopoulos B."/>
            <person name="Lipzen A."/>
            <person name="Chen C."/>
            <person name="Yanf M."/>
            <person name="Daum C."/>
            <person name="Ng V."/>
            <person name="Clum A."/>
            <person name="Steindorff A."/>
            <person name="Ohm R."/>
            <person name="Martin F."/>
            <person name="Silar P."/>
            <person name="Natvig D."/>
            <person name="Lalanne C."/>
            <person name="Gautier V."/>
            <person name="Ament-Velasquez S.L."/>
            <person name="Kruys A."/>
            <person name="Hutchinson M.I."/>
            <person name="Powell A.J."/>
            <person name="Barry K."/>
            <person name="Miller A.N."/>
            <person name="Grigoriev I.V."/>
            <person name="Debuchy R."/>
            <person name="Gladieux P."/>
            <person name="Thoren M.H."/>
            <person name="Johannesson H."/>
        </authorList>
    </citation>
    <scope>NUCLEOTIDE SEQUENCE</scope>
    <source>
        <strain evidence="10">SMH4131-1</strain>
    </source>
</reference>
<dbReference type="Pfam" id="PF00271">
    <property type="entry name" value="Helicase_C"/>
    <property type="match status" value="1"/>
</dbReference>
<evidence type="ECO:0000256" key="1">
    <source>
        <dbReference type="ARBA" id="ARBA00004123"/>
    </source>
</evidence>
<evidence type="ECO:0000259" key="9">
    <source>
        <dbReference type="PROSITE" id="PS51194"/>
    </source>
</evidence>
<feature type="compositionally biased region" description="Basic and acidic residues" evidence="7">
    <location>
        <begin position="40"/>
        <end position="49"/>
    </location>
</feature>
<dbReference type="InterPro" id="IPR001650">
    <property type="entry name" value="Helicase_C-like"/>
</dbReference>
<dbReference type="FunFam" id="3.40.50.10810:FF:000019">
    <property type="entry name" value="DNA excision repair protein ERCC-6-like 2 isoform X1"/>
    <property type="match status" value="1"/>
</dbReference>
<dbReference type="CDD" id="cd18793">
    <property type="entry name" value="SF2_C_SNF"/>
    <property type="match status" value="1"/>
</dbReference>
<dbReference type="Pfam" id="PF14773">
    <property type="entry name" value="VIGSSK"/>
    <property type="match status" value="1"/>
</dbReference>
<dbReference type="InterPro" id="IPR029256">
    <property type="entry name" value="Heliccase-ass-bd"/>
</dbReference>
<dbReference type="InterPro" id="IPR057931">
    <property type="entry name" value="RHH_ERCC6L2"/>
</dbReference>
<name>A0AAE0ILP9_9PEZI</name>
<dbReference type="PROSITE" id="PS51192">
    <property type="entry name" value="HELICASE_ATP_BIND_1"/>
    <property type="match status" value="1"/>
</dbReference>
<dbReference type="Gene3D" id="3.40.50.10810">
    <property type="entry name" value="Tandem AAA-ATPase domain"/>
    <property type="match status" value="1"/>
</dbReference>
<dbReference type="Pfam" id="PF00176">
    <property type="entry name" value="SNF2-rel_dom"/>
    <property type="match status" value="1"/>
</dbReference>
<dbReference type="EMBL" id="JAUEPO010000003">
    <property type="protein sequence ID" value="KAK3327446.1"/>
    <property type="molecule type" value="Genomic_DNA"/>
</dbReference>
<keyword evidence="4" id="KW-0067">ATP-binding</keyword>
<feature type="compositionally biased region" description="Basic and acidic residues" evidence="7">
    <location>
        <begin position="1033"/>
        <end position="1052"/>
    </location>
</feature>
<gene>
    <name evidence="10" type="ORF">B0T19DRAFT_384088</name>
</gene>
<feature type="region of interest" description="Disordered" evidence="7">
    <location>
        <begin position="1023"/>
        <end position="1058"/>
    </location>
</feature>
<keyword evidence="2" id="KW-0547">Nucleotide-binding</keyword>
<evidence type="ECO:0000259" key="8">
    <source>
        <dbReference type="PROSITE" id="PS51192"/>
    </source>
</evidence>
<feature type="region of interest" description="Disordered" evidence="7">
    <location>
        <begin position="1"/>
        <end position="107"/>
    </location>
</feature>
<feature type="region of interest" description="Disordered" evidence="7">
    <location>
        <begin position="822"/>
        <end position="845"/>
    </location>
</feature>
<dbReference type="InterPro" id="IPR027417">
    <property type="entry name" value="P-loop_NTPase"/>
</dbReference>
<dbReference type="InterPro" id="IPR038718">
    <property type="entry name" value="SNF2-like_sf"/>
</dbReference>
<accession>A0AAE0ILP9</accession>
<feature type="compositionally biased region" description="Basic and acidic residues" evidence="7">
    <location>
        <begin position="822"/>
        <end position="839"/>
    </location>
</feature>
<dbReference type="PANTHER" id="PTHR45629">
    <property type="entry name" value="SNF2/RAD54 FAMILY MEMBER"/>
    <property type="match status" value="1"/>
</dbReference>
<dbReference type="GO" id="GO:0016787">
    <property type="term" value="F:hydrolase activity"/>
    <property type="evidence" value="ECO:0007669"/>
    <property type="project" value="UniProtKB-KW"/>
</dbReference>